<evidence type="ECO:0000313" key="5">
    <source>
        <dbReference type="Proteomes" id="UP000023152"/>
    </source>
</evidence>
<keyword evidence="2" id="KW-0479">Metal-binding</keyword>
<keyword evidence="2" id="KW-0560">Oxidoreductase</keyword>
<evidence type="ECO:0000313" key="4">
    <source>
        <dbReference type="EMBL" id="ETO13002.1"/>
    </source>
</evidence>
<dbReference type="PANTHER" id="PTHR24014">
    <property type="entry name" value="2-OXOGLUTARATE AND IRON-DEPENDENT OXYGENASE DOMAIN-CONTAINING PROTEIN 2"/>
    <property type="match status" value="1"/>
</dbReference>
<evidence type="ECO:0000256" key="2">
    <source>
        <dbReference type="RuleBase" id="RU003682"/>
    </source>
</evidence>
<reference evidence="4 5" key="1">
    <citation type="journal article" date="2013" name="Curr. Biol.">
        <title>The Genome of the Foraminiferan Reticulomyxa filosa.</title>
        <authorList>
            <person name="Glockner G."/>
            <person name="Hulsmann N."/>
            <person name="Schleicher M."/>
            <person name="Noegel A.A."/>
            <person name="Eichinger L."/>
            <person name="Gallinger C."/>
            <person name="Pawlowski J."/>
            <person name="Sierra R."/>
            <person name="Euteneuer U."/>
            <person name="Pillet L."/>
            <person name="Moustafa A."/>
            <person name="Platzer M."/>
            <person name="Groth M."/>
            <person name="Szafranski K."/>
            <person name="Schliwa M."/>
        </authorList>
    </citation>
    <scope>NUCLEOTIDE SEQUENCE [LARGE SCALE GENOMIC DNA]</scope>
</reference>
<keyword evidence="1" id="KW-0847">Vitamin C</keyword>
<dbReference type="OrthoDB" id="1736837at2759"/>
<dbReference type="PANTHER" id="PTHR24014:SF4">
    <property type="entry name" value="2-OXOGLUTARATE AND IRON-DEPENDENT OXYGENASE DOMAIN-CONTAINING PROTEIN 2"/>
    <property type="match status" value="1"/>
</dbReference>
<dbReference type="GO" id="GO:0016491">
    <property type="term" value="F:oxidoreductase activity"/>
    <property type="evidence" value="ECO:0007669"/>
    <property type="project" value="UniProtKB-KW"/>
</dbReference>
<dbReference type="InterPro" id="IPR005123">
    <property type="entry name" value="Oxoglu/Fe-dep_dioxygenase_dom"/>
</dbReference>
<comment type="caution">
    <text evidence="4">The sequence shown here is derived from an EMBL/GenBank/DDBJ whole genome shotgun (WGS) entry which is preliminary data.</text>
</comment>
<evidence type="ECO:0000259" key="3">
    <source>
        <dbReference type="PROSITE" id="PS51471"/>
    </source>
</evidence>
<sequence>MDNDEKKTTTCGCKTTMTTTTTTTMTTKIEEKEQRNDKEEHTNEWEWFEESNLSQNKFPFHLLDETFIAMYKSLIAVRHETSNKIADVISYWRDTKQVLKNPLKGVWIFPVFNATLCANLIDESEHYLRQAVSEQFKGLLPIQRPNSMNGYGLVVNAIGMKLCFSRLMDVIVAPLSDLLLPFDDWGSVAGTKYDVANSKINIDDATDDHKDNHTTKRKWEFNDHHTFVIRYKHGEDVSLDTHVDASLVTLNICLGKQDFEGAKLYFHSIQGTQDDLEKDEPNYVSPHPEKDCPFCRCTWTHEIGHGVLHIGKYIHGANTLKKGERNKKIFFFHVPTIHLTTHTLNLYLSQVNAIYNNYNNIKCYIKTQLKQVIVIIGTTLTNTILLNINKIVITCYIKVNIQITIKRSKIKNIRSYYQQRKNKKQFDNIFKVNIVINKVIIRIKLHII</sequence>
<proteinExistence type="inferred from homology"/>
<keyword evidence="2" id="KW-0408">Iron</keyword>
<dbReference type="GO" id="GO:0031418">
    <property type="term" value="F:L-ascorbic acid binding"/>
    <property type="evidence" value="ECO:0007669"/>
    <property type="project" value="UniProtKB-KW"/>
</dbReference>
<dbReference type="GO" id="GO:0046872">
    <property type="term" value="F:metal ion binding"/>
    <property type="evidence" value="ECO:0007669"/>
    <property type="project" value="UniProtKB-KW"/>
</dbReference>
<dbReference type="Proteomes" id="UP000023152">
    <property type="component" value="Unassembled WGS sequence"/>
</dbReference>
<dbReference type="Pfam" id="PF25238">
    <property type="entry name" value="OGFOD2-like"/>
    <property type="match status" value="1"/>
</dbReference>
<accession>X6MHV2</accession>
<feature type="domain" description="Fe2OG dioxygenase" evidence="3">
    <location>
        <begin position="222"/>
        <end position="335"/>
    </location>
</feature>
<comment type="similarity">
    <text evidence="2">Belongs to the iron/ascorbate-dependent oxidoreductase family.</text>
</comment>
<dbReference type="AlphaFoldDB" id="X6MHV2"/>
<keyword evidence="5" id="KW-1185">Reference proteome</keyword>
<name>X6MHV2_RETFI</name>
<evidence type="ECO:0000256" key="1">
    <source>
        <dbReference type="ARBA" id="ARBA00022896"/>
    </source>
</evidence>
<dbReference type="PROSITE" id="PS51471">
    <property type="entry name" value="FE2OG_OXY"/>
    <property type="match status" value="1"/>
</dbReference>
<protein>
    <recommendedName>
        <fullName evidence="3">Fe2OG dioxygenase domain-containing protein</fullName>
    </recommendedName>
</protein>
<dbReference type="EMBL" id="ASPP01020902">
    <property type="protein sequence ID" value="ETO13002.1"/>
    <property type="molecule type" value="Genomic_DNA"/>
</dbReference>
<gene>
    <name evidence="4" type="ORF">RFI_24373</name>
</gene>
<organism evidence="4 5">
    <name type="scientific">Reticulomyxa filosa</name>
    <dbReference type="NCBI Taxonomy" id="46433"/>
    <lineage>
        <taxon>Eukaryota</taxon>
        <taxon>Sar</taxon>
        <taxon>Rhizaria</taxon>
        <taxon>Retaria</taxon>
        <taxon>Foraminifera</taxon>
        <taxon>Monothalamids</taxon>
        <taxon>Reticulomyxidae</taxon>
        <taxon>Reticulomyxa</taxon>
    </lineage>
</organism>